<keyword evidence="3" id="KW-1185">Reference proteome</keyword>
<evidence type="ECO:0000313" key="2">
    <source>
        <dbReference type="EMBL" id="VDM80345.1"/>
    </source>
</evidence>
<protein>
    <submittedName>
        <fullName evidence="2">Uncharacterized protein</fullName>
    </submittedName>
</protein>
<dbReference type="AlphaFoldDB" id="A0A3P7LC56"/>
<dbReference type="Proteomes" id="UP000270094">
    <property type="component" value="Unassembled WGS sequence"/>
</dbReference>
<evidence type="ECO:0000256" key="1">
    <source>
        <dbReference type="SAM" id="MobiDB-lite"/>
    </source>
</evidence>
<reference evidence="2 3" key="1">
    <citation type="submission" date="2018-11" db="EMBL/GenBank/DDBJ databases">
        <authorList>
            <consortium name="Pathogen Informatics"/>
        </authorList>
    </citation>
    <scope>NUCLEOTIDE SEQUENCE [LARGE SCALE GENOMIC DNA]</scope>
</reference>
<organism evidence="2 3">
    <name type="scientific">Strongylus vulgaris</name>
    <name type="common">Blood worm</name>
    <dbReference type="NCBI Taxonomy" id="40348"/>
    <lineage>
        <taxon>Eukaryota</taxon>
        <taxon>Metazoa</taxon>
        <taxon>Ecdysozoa</taxon>
        <taxon>Nematoda</taxon>
        <taxon>Chromadorea</taxon>
        <taxon>Rhabditida</taxon>
        <taxon>Rhabditina</taxon>
        <taxon>Rhabditomorpha</taxon>
        <taxon>Strongyloidea</taxon>
        <taxon>Strongylidae</taxon>
        <taxon>Strongylus</taxon>
    </lineage>
</organism>
<accession>A0A3P7LC56</accession>
<feature type="region of interest" description="Disordered" evidence="1">
    <location>
        <begin position="1"/>
        <end position="26"/>
    </location>
</feature>
<dbReference type="EMBL" id="UYYB01108281">
    <property type="protein sequence ID" value="VDM80345.1"/>
    <property type="molecule type" value="Genomic_DNA"/>
</dbReference>
<sequence>MLVKEGTKRSRMDNRGGLASLPRPPGWPSALDVLIAEGSEGLNPPKKPTYVDVVMTTMTTCCDSQE</sequence>
<evidence type="ECO:0000313" key="3">
    <source>
        <dbReference type="Proteomes" id="UP000270094"/>
    </source>
</evidence>
<name>A0A3P7LC56_STRVU</name>
<proteinExistence type="predicted"/>
<gene>
    <name evidence="2" type="ORF">SVUK_LOCUS15343</name>
</gene>
<feature type="compositionally biased region" description="Basic and acidic residues" evidence="1">
    <location>
        <begin position="1"/>
        <end position="14"/>
    </location>
</feature>